<protein>
    <submittedName>
        <fullName evidence="1">Uncharacterized protein</fullName>
    </submittedName>
</protein>
<organism evidence="1 2">
    <name type="scientific">Malus domestica</name>
    <name type="common">Apple</name>
    <name type="synonym">Pyrus malus</name>
    <dbReference type="NCBI Taxonomy" id="3750"/>
    <lineage>
        <taxon>Eukaryota</taxon>
        <taxon>Viridiplantae</taxon>
        <taxon>Streptophyta</taxon>
        <taxon>Embryophyta</taxon>
        <taxon>Tracheophyta</taxon>
        <taxon>Spermatophyta</taxon>
        <taxon>Magnoliopsida</taxon>
        <taxon>eudicotyledons</taxon>
        <taxon>Gunneridae</taxon>
        <taxon>Pentapetalae</taxon>
        <taxon>rosids</taxon>
        <taxon>fabids</taxon>
        <taxon>Rosales</taxon>
        <taxon>Rosaceae</taxon>
        <taxon>Amygdaloideae</taxon>
        <taxon>Maleae</taxon>
        <taxon>Malus</taxon>
    </lineage>
</organism>
<keyword evidence="2" id="KW-1185">Reference proteome</keyword>
<evidence type="ECO:0000313" key="2">
    <source>
        <dbReference type="Proteomes" id="UP000290289"/>
    </source>
</evidence>
<dbReference type="EMBL" id="RDQH01000339">
    <property type="protein sequence ID" value="RXH78742.1"/>
    <property type="molecule type" value="Genomic_DNA"/>
</dbReference>
<proteinExistence type="predicted"/>
<comment type="caution">
    <text evidence="1">The sequence shown here is derived from an EMBL/GenBank/DDBJ whole genome shotgun (WGS) entry which is preliminary data.</text>
</comment>
<gene>
    <name evidence="1" type="ORF">DVH24_002260</name>
</gene>
<dbReference type="Proteomes" id="UP000290289">
    <property type="component" value="Chromosome 13"/>
</dbReference>
<evidence type="ECO:0000313" key="1">
    <source>
        <dbReference type="EMBL" id="RXH78742.1"/>
    </source>
</evidence>
<accession>A0A498I943</accession>
<dbReference type="AlphaFoldDB" id="A0A498I943"/>
<name>A0A498I943_MALDO</name>
<reference evidence="1 2" key="1">
    <citation type="submission" date="2018-10" db="EMBL/GenBank/DDBJ databases">
        <title>A high-quality apple genome assembly.</title>
        <authorList>
            <person name="Hu J."/>
        </authorList>
    </citation>
    <scope>NUCLEOTIDE SEQUENCE [LARGE SCALE GENOMIC DNA]</scope>
    <source>
        <strain evidence="2">cv. HFTH1</strain>
        <tissue evidence="1">Young leaf</tissue>
    </source>
</reference>
<sequence>MFYIGKKGQLNGSPILRQEIRPMQKLWVLNTRQKPHWKGTYSISKRHSYRRVDMKNSTTNFIAQIKSIRTRCCYMMRLWSG</sequence>